<dbReference type="Proteomes" id="UP000831327">
    <property type="component" value="Chromosome"/>
</dbReference>
<evidence type="ECO:0008006" key="3">
    <source>
        <dbReference type="Google" id="ProtNLM"/>
    </source>
</evidence>
<dbReference type="CDD" id="cd06233">
    <property type="entry name" value="M14-like"/>
    <property type="match status" value="1"/>
</dbReference>
<evidence type="ECO:0000313" key="1">
    <source>
        <dbReference type="EMBL" id="BDG74235.1"/>
    </source>
</evidence>
<dbReference type="SUPFAM" id="SSF53187">
    <property type="entry name" value="Zn-dependent exopeptidases"/>
    <property type="match status" value="1"/>
</dbReference>
<dbReference type="EMBL" id="AP025637">
    <property type="protein sequence ID" value="BDG74235.1"/>
    <property type="molecule type" value="Genomic_DNA"/>
</dbReference>
<sequence length="375" mass="40170">MIQPDPAIGDAFTDLAVGEFCTDYATARERFVAAATAAGAKLRSYAHPLAGPRGEILSCDTAWVGPPDAPRVLVLISGSHGVEGFAGAGPQIDWLKRAGAHGLPDGCACLLVHGINPHGFAWWRRTTEEGVDLNRNFVDFAAGVPANPGYGELADAFVTPDLEEATLVAAEDRMAAYRERHGEAAYLTARGSGQYTHPGGLFYGGLAPSWARATSERIIADWTLAGRAVAVVDFHTGLGPYAYGELIAGADPHEPAAARLRAWYGPTLTEPLRGGSIIVPQYGMAHLGWGRLVGPGLTFAYLEFGTRSPKVMQRALCADHWLHAQGTPDWDAPLTRGIKAQMMDAYLPARDDWKEMVIARCRQVVRQALVGLCGQ</sequence>
<dbReference type="InterPro" id="IPR021259">
    <property type="entry name" value="DUF2817"/>
</dbReference>
<keyword evidence="2" id="KW-1185">Reference proteome</keyword>
<gene>
    <name evidence="1" type="ORF">Rmf_41640</name>
</gene>
<evidence type="ECO:0000313" key="2">
    <source>
        <dbReference type="Proteomes" id="UP000831327"/>
    </source>
</evidence>
<dbReference type="Pfam" id="PF10994">
    <property type="entry name" value="DUF2817"/>
    <property type="match status" value="1"/>
</dbReference>
<dbReference type="Gene3D" id="3.40.630.10">
    <property type="entry name" value="Zn peptidases"/>
    <property type="match status" value="1"/>
</dbReference>
<reference evidence="1 2" key="1">
    <citation type="journal article" date="2016" name="Microbes Environ.">
        <title>Phylogenetically diverse aerobic anoxygenic phototrophic bacteria isolated from epilithic biofilms in Tama river, Japan.</title>
        <authorList>
            <person name="Hirose S."/>
            <person name="Matsuura K."/>
            <person name="Haruta S."/>
        </authorList>
    </citation>
    <scope>NUCLEOTIDE SEQUENCE [LARGE SCALE GENOMIC DNA]</scope>
    <source>
        <strain evidence="1 2">S08</strain>
    </source>
</reference>
<accession>A0ABN6P798</accession>
<dbReference type="RefSeq" id="WP_244408420.1">
    <property type="nucleotide sequence ID" value="NZ_AP025637.1"/>
</dbReference>
<organism evidence="1 2">
    <name type="scientific">Roseomonas fluvialis</name>
    <dbReference type="NCBI Taxonomy" id="1750527"/>
    <lineage>
        <taxon>Bacteria</taxon>
        <taxon>Pseudomonadati</taxon>
        <taxon>Pseudomonadota</taxon>
        <taxon>Alphaproteobacteria</taxon>
        <taxon>Acetobacterales</taxon>
        <taxon>Roseomonadaceae</taxon>
        <taxon>Roseomonas</taxon>
    </lineage>
</organism>
<proteinExistence type="predicted"/>
<name>A0ABN6P798_9PROT</name>
<protein>
    <recommendedName>
        <fullName evidence="3">DUF2817 domain-containing protein</fullName>
    </recommendedName>
</protein>